<dbReference type="EMBL" id="JBHTMX010000083">
    <property type="protein sequence ID" value="MFD1332393.1"/>
    <property type="molecule type" value="Genomic_DNA"/>
</dbReference>
<dbReference type="InterPro" id="IPR036866">
    <property type="entry name" value="RibonucZ/Hydroxyglut_hydro"/>
</dbReference>
<keyword evidence="3" id="KW-1185">Reference proteome</keyword>
<name>A0ABW3Z800_9HYPH</name>
<dbReference type="Pfam" id="PF12706">
    <property type="entry name" value="Lactamase_B_2"/>
    <property type="match status" value="1"/>
</dbReference>
<dbReference type="Proteomes" id="UP001597171">
    <property type="component" value="Unassembled WGS sequence"/>
</dbReference>
<organism evidence="2 3">
    <name type="scientific">Methylopila musalis</name>
    <dbReference type="NCBI Taxonomy" id="1134781"/>
    <lineage>
        <taxon>Bacteria</taxon>
        <taxon>Pseudomonadati</taxon>
        <taxon>Pseudomonadota</taxon>
        <taxon>Alphaproteobacteria</taxon>
        <taxon>Hyphomicrobiales</taxon>
        <taxon>Methylopilaceae</taxon>
        <taxon>Methylopila</taxon>
    </lineage>
</organism>
<dbReference type="InterPro" id="IPR001279">
    <property type="entry name" value="Metallo-B-lactamas"/>
</dbReference>
<evidence type="ECO:0000313" key="3">
    <source>
        <dbReference type="Proteomes" id="UP001597171"/>
    </source>
</evidence>
<dbReference type="CDD" id="cd16279">
    <property type="entry name" value="metallo-hydrolase-like_MBL-fold"/>
    <property type="match status" value="1"/>
</dbReference>
<dbReference type="Gene3D" id="3.60.15.10">
    <property type="entry name" value="Ribonuclease Z/Hydroxyacylglutathione hydrolase-like"/>
    <property type="match status" value="1"/>
</dbReference>
<evidence type="ECO:0000259" key="1">
    <source>
        <dbReference type="Pfam" id="PF12706"/>
    </source>
</evidence>
<dbReference type="SUPFAM" id="SSF56281">
    <property type="entry name" value="Metallo-hydrolase/oxidoreductase"/>
    <property type="match status" value="1"/>
</dbReference>
<proteinExistence type="predicted"/>
<feature type="domain" description="Metallo-beta-lactamase" evidence="1">
    <location>
        <begin position="52"/>
        <end position="236"/>
    </location>
</feature>
<reference evidence="3" key="1">
    <citation type="journal article" date="2019" name="Int. J. Syst. Evol. Microbiol.">
        <title>The Global Catalogue of Microorganisms (GCM) 10K type strain sequencing project: providing services to taxonomists for standard genome sequencing and annotation.</title>
        <authorList>
            <consortium name="The Broad Institute Genomics Platform"/>
            <consortium name="The Broad Institute Genome Sequencing Center for Infectious Disease"/>
            <person name="Wu L."/>
            <person name="Ma J."/>
        </authorList>
    </citation>
    <scope>NUCLEOTIDE SEQUENCE [LARGE SCALE GENOMIC DNA]</scope>
    <source>
        <strain evidence="3">CCUG 61696</strain>
    </source>
</reference>
<dbReference type="RefSeq" id="WP_378775608.1">
    <property type="nucleotide sequence ID" value="NZ_JBHTMX010000083.1"/>
</dbReference>
<dbReference type="PANTHER" id="PTHR42663">
    <property type="entry name" value="HYDROLASE C777.06C-RELATED-RELATED"/>
    <property type="match status" value="1"/>
</dbReference>
<comment type="caution">
    <text evidence="2">The sequence shown here is derived from an EMBL/GenBank/DDBJ whole genome shotgun (WGS) entry which is preliminary data.</text>
</comment>
<accession>A0ABW3Z800</accession>
<dbReference type="PANTHER" id="PTHR42663:SF6">
    <property type="entry name" value="HYDROLASE C777.06C-RELATED"/>
    <property type="match status" value="1"/>
</dbReference>
<protein>
    <submittedName>
        <fullName evidence="2">MBL fold metallo-hydrolase</fullName>
    </submittedName>
</protein>
<sequence length="266" mass="29024">MSATVVTILGCGSSGGVPRVASGWGACDPANPKNRRRRCSILVEREGPAGVTRVLVDTGPDLREQLLGHGVDRLDGVLYTHEHADHTHGIDDLRPLAIDMRTRVDVWADARTSAFLHARFGYVFHTPPGSDYPPILTEHRLTVGEPATIEGQGGPVTAIPFDLRHGRETMALGFRFGGIAYTPDVSDIPLASQPLLEDLDVWIIDALRETPHSSHFTLAQALDWIARLRPKRAVLTNLHTDLDYDALQARLPKGVEAAYDGLRIVG</sequence>
<evidence type="ECO:0000313" key="2">
    <source>
        <dbReference type="EMBL" id="MFD1332393.1"/>
    </source>
</evidence>
<gene>
    <name evidence="2" type="ORF">ACFQ4O_10325</name>
</gene>